<dbReference type="RefSeq" id="WP_166530978.1">
    <property type="nucleotide sequence ID" value="NZ_JAGSOT010000091.1"/>
</dbReference>
<comment type="caution">
    <text evidence="1">The sequence shown here is derived from an EMBL/GenBank/DDBJ whole genome shotgun (WGS) entry which is preliminary data.</text>
</comment>
<name>A0A941DZD7_9BACI</name>
<proteinExistence type="predicted"/>
<accession>A0A941DZD7</accession>
<reference evidence="1" key="1">
    <citation type="submission" date="2021-04" db="EMBL/GenBank/DDBJ databases">
        <title>Isolation and polyphasic classification of algal microorganism.</title>
        <authorList>
            <person name="Wang S."/>
        </authorList>
    </citation>
    <scope>NUCLEOTIDE SEQUENCE</scope>
    <source>
        <strain evidence="1">720a</strain>
    </source>
</reference>
<dbReference type="Proteomes" id="UP000675284">
    <property type="component" value="Unassembled WGS sequence"/>
</dbReference>
<sequence>MKTYLYVFMLAFSLILVGCSSDDDKNINSNRANDISTISLEDQILRELNDNSENDEHVIDYDIKGDYIFVISTHKLHGLKISILKKEGNEVNWVIGERDVTSLTAEGAPVATVLTEVQLGLENAKDIRVLGEPVKSIEYQLKITDDYSKNIKYWVVYTDKLLDFSKDVEYITD</sequence>
<dbReference type="AlphaFoldDB" id="A0A941DZD7"/>
<evidence type="ECO:0000313" key="1">
    <source>
        <dbReference type="EMBL" id="MBR7798147.1"/>
    </source>
</evidence>
<protein>
    <submittedName>
        <fullName evidence="1">Uncharacterized protein</fullName>
    </submittedName>
</protein>
<organism evidence="1 2">
    <name type="scientific">Virgibacillus salarius</name>
    <dbReference type="NCBI Taxonomy" id="447199"/>
    <lineage>
        <taxon>Bacteria</taxon>
        <taxon>Bacillati</taxon>
        <taxon>Bacillota</taxon>
        <taxon>Bacilli</taxon>
        <taxon>Bacillales</taxon>
        <taxon>Bacillaceae</taxon>
        <taxon>Virgibacillus</taxon>
    </lineage>
</organism>
<evidence type="ECO:0000313" key="2">
    <source>
        <dbReference type="Proteomes" id="UP000675284"/>
    </source>
</evidence>
<dbReference type="EMBL" id="JAGSOT010000091">
    <property type="protein sequence ID" value="MBR7798147.1"/>
    <property type="molecule type" value="Genomic_DNA"/>
</dbReference>
<dbReference type="PROSITE" id="PS51257">
    <property type="entry name" value="PROKAR_LIPOPROTEIN"/>
    <property type="match status" value="1"/>
</dbReference>
<gene>
    <name evidence="1" type="ORF">KCX74_19200</name>
</gene>
<keyword evidence="2" id="KW-1185">Reference proteome</keyword>